<evidence type="ECO:0000313" key="2">
    <source>
        <dbReference type="Proteomes" id="UP000235162"/>
    </source>
</evidence>
<proteinExistence type="predicted"/>
<organism evidence="1 2">
    <name type="scientific">Halioglobus japonicus</name>
    <dbReference type="NCBI Taxonomy" id="930805"/>
    <lineage>
        <taxon>Bacteria</taxon>
        <taxon>Pseudomonadati</taxon>
        <taxon>Pseudomonadota</taxon>
        <taxon>Gammaproteobacteria</taxon>
        <taxon>Cellvibrionales</taxon>
        <taxon>Halieaceae</taxon>
        <taxon>Halioglobus</taxon>
    </lineage>
</organism>
<dbReference type="AlphaFoldDB" id="A0AAP8MED7"/>
<dbReference type="Gene3D" id="3.40.50.300">
    <property type="entry name" value="P-loop containing nucleotide triphosphate hydrolases"/>
    <property type="match status" value="1"/>
</dbReference>
<dbReference type="RefSeq" id="WP_084198925.1">
    <property type="nucleotide sequence ID" value="NZ_BMYL01000002.1"/>
</dbReference>
<gene>
    <name evidence="1" type="ORF">C0029_07715</name>
</gene>
<sequence>MKRLVIHAGMAKTGTTTIQESLGEMASELRSANVVYPGWRPYNHSYELAALFRRNPKVGFYYRQFAPPSDEAWEEERERLLEQWRAFFTSFDEGTAIVSAEGLEQFFVDELRAFLDFAEPFFDECVAVIYVRHPLTSIKSRWEQAVKQLDALSSGEALLQDCKRRTRFAAVRRWANAIGEDRLKVRAFDPDQFVGGNPVDDFLHSIDLGYLTLPIATERASNTSLGFNGTSLLLQLNGQYPLYLDGVYNPERGMAQHQELLHRLMREIEDTPLSIDVKFNDEEAAAINHEIALVNQFLPGDAQFAQVQASDGESDVPEPDKVAPRYVAALVNGLLGLLEREKADRQHLAREVKRLSTEMLAREGELAALRELYPEDDEVAASPNDND</sequence>
<evidence type="ECO:0000313" key="1">
    <source>
        <dbReference type="EMBL" id="PLW86305.1"/>
    </source>
</evidence>
<reference evidence="1 2" key="1">
    <citation type="submission" date="2018-01" db="EMBL/GenBank/DDBJ databases">
        <title>The draft genome sequence of Halioglobus japonicus S1-36.</title>
        <authorList>
            <person name="Du Z.-J."/>
            <person name="Shi M.-J."/>
        </authorList>
    </citation>
    <scope>NUCLEOTIDE SEQUENCE [LARGE SCALE GENOMIC DNA]</scope>
    <source>
        <strain evidence="1 2">S1-36</strain>
    </source>
</reference>
<accession>A0AAP8MED7</accession>
<name>A0AAP8MED7_9GAMM</name>
<dbReference type="SUPFAM" id="SSF52540">
    <property type="entry name" value="P-loop containing nucleoside triphosphate hydrolases"/>
    <property type="match status" value="1"/>
</dbReference>
<comment type="caution">
    <text evidence="1">The sequence shown here is derived from an EMBL/GenBank/DDBJ whole genome shotgun (WGS) entry which is preliminary data.</text>
</comment>
<keyword evidence="2" id="KW-1185">Reference proteome</keyword>
<dbReference type="KEGG" id="hja:BST95_08670"/>
<dbReference type="EMBL" id="PKUR01000002">
    <property type="protein sequence ID" value="PLW86305.1"/>
    <property type="molecule type" value="Genomic_DNA"/>
</dbReference>
<dbReference type="InterPro" id="IPR027417">
    <property type="entry name" value="P-loop_NTPase"/>
</dbReference>
<evidence type="ECO:0008006" key="3">
    <source>
        <dbReference type="Google" id="ProtNLM"/>
    </source>
</evidence>
<dbReference type="Proteomes" id="UP000235162">
    <property type="component" value="Unassembled WGS sequence"/>
</dbReference>
<protein>
    <recommendedName>
        <fullName evidence="3">Sulfotransferase family protein</fullName>
    </recommendedName>
</protein>